<dbReference type="OrthoDB" id="9803968at2"/>
<dbReference type="InterPro" id="IPR019996">
    <property type="entry name" value="Salicylate_synthase"/>
</dbReference>
<dbReference type="Pfam" id="PF13193">
    <property type="entry name" value="AMP-binding_C"/>
    <property type="match status" value="1"/>
</dbReference>
<dbReference type="InterPro" id="IPR025110">
    <property type="entry name" value="AMP-bd_C"/>
</dbReference>
<dbReference type="Proteomes" id="UP000431485">
    <property type="component" value="Unassembled WGS sequence"/>
</dbReference>
<dbReference type="GO" id="GO:0016878">
    <property type="term" value="F:acid-thiol ligase activity"/>
    <property type="evidence" value="ECO:0007669"/>
    <property type="project" value="UniProtKB-ARBA"/>
</dbReference>
<dbReference type="Pfam" id="PF00425">
    <property type="entry name" value="Chorismate_bind"/>
    <property type="match status" value="1"/>
</dbReference>
<dbReference type="NCBIfam" id="TIGR03494">
    <property type="entry name" value="salicyl_syn"/>
    <property type="match status" value="1"/>
</dbReference>
<dbReference type="GO" id="GO:0008909">
    <property type="term" value="F:isochorismate synthase activity"/>
    <property type="evidence" value="ECO:0007669"/>
    <property type="project" value="InterPro"/>
</dbReference>
<comment type="catalytic activity">
    <reaction evidence="3">
        <text>salicylate + holo-[ACP] + ATP = salicyl-[ACP] + AMP + diphosphate</text>
        <dbReference type="Rhea" id="RHEA:61648"/>
        <dbReference type="Rhea" id="RHEA-COMP:9685"/>
        <dbReference type="Rhea" id="RHEA-COMP:19022"/>
        <dbReference type="ChEBI" id="CHEBI:30616"/>
        <dbReference type="ChEBI" id="CHEBI:30762"/>
        <dbReference type="ChEBI" id="CHEBI:33019"/>
        <dbReference type="ChEBI" id="CHEBI:64479"/>
        <dbReference type="ChEBI" id="CHEBI:86464"/>
        <dbReference type="ChEBI" id="CHEBI:456215"/>
        <dbReference type="EC" id="6.2.1.61"/>
    </reaction>
    <physiologicalReaction direction="left-to-right" evidence="3">
        <dbReference type="Rhea" id="RHEA:61649"/>
    </physiologicalReaction>
</comment>
<keyword evidence="10" id="KW-1185">Reference proteome</keyword>
<evidence type="ECO:0000313" key="9">
    <source>
        <dbReference type="EMBL" id="MTD18106.1"/>
    </source>
</evidence>
<reference evidence="9 10" key="1">
    <citation type="submission" date="2019-11" db="EMBL/GenBank/DDBJ databases">
        <title>Pseudmonas karstica sp. nov. and Pseudomonas spelaei sp. nov. from caves.</title>
        <authorList>
            <person name="Zeman M."/>
        </authorList>
    </citation>
    <scope>NUCLEOTIDE SEQUENCE [LARGE SCALE GENOMIC DNA]</scope>
    <source>
        <strain evidence="9 10">CCM 7891</strain>
    </source>
</reference>
<organism evidence="9 10">
    <name type="scientific">Pseudomonas karstica</name>
    <dbReference type="NCBI Taxonomy" id="1055468"/>
    <lineage>
        <taxon>Bacteria</taxon>
        <taxon>Pseudomonadati</taxon>
        <taxon>Pseudomonadota</taxon>
        <taxon>Gammaproteobacteria</taxon>
        <taxon>Pseudomonadales</taxon>
        <taxon>Pseudomonadaceae</taxon>
        <taxon>Pseudomonas</taxon>
    </lineage>
</organism>
<name>A0A7X2RND1_9PSED</name>
<dbReference type="AlphaFoldDB" id="A0A7X2RND1"/>
<dbReference type="InterPro" id="IPR045851">
    <property type="entry name" value="AMP-bd_C_sf"/>
</dbReference>
<dbReference type="SUPFAM" id="SSF56322">
    <property type="entry name" value="ADC synthase"/>
    <property type="match status" value="1"/>
</dbReference>
<comment type="pathway">
    <text evidence="1">Siderophore biosynthesis.</text>
</comment>
<evidence type="ECO:0000256" key="3">
    <source>
        <dbReference type="ARBA" id="ARBA00050154"/>
    </source>
</evidence>
<dbReference type="FunFam" id="2.30.38.10:FF:000003">
    <property type="entry name" value="Vibriobactin-specific 2,3-dihydroxybenzoate-AMP ligase"/>
    <property type="match status" value="1"/>
</dbReference>
<evidence type="ECO:0000256" key="2">
    <source>
        <dbReference type="ARBA" id="ARBA00022598"/>
    </source>
</evidence>
<dbReference type="Gene3D" id="2.30.38.10">
    <property type="entry name" value="Luciferase, Domain 3"/>
    <property type="match status" value="1"/>
</dbReference>
<dbReference type="PANTHER" id="PTHR43767:SF1">
    <property type="entry name" value="NONRIBOSOMAL PEPTIDE SYNTHASE PES1 (EUROFUNG)-RELATED"/>
    <property type="match status" value="1"/>
</dbReference>
<dbReference type="Pfam" id="PF00501">
    <property type="entry name" value="AMP-binding"/>
    <property type="match status" value="1"/>
</dbReference>
<proteinExistence type="predicted"/>
<feature type="domain" description="Chorismate-utilising enzyme C-terminal" evidence="6">
    <location>
        <begin position="713"/>
        <end position="966"/>
    </location>
</feature>
<dbReference type="InterPro" id="IPR050237">
    <property type="entry name" value="ATP-dep_AMP-bd_enzyme"/>
</dbReference>
<evidence type="ECO:0000259" key="7">
    <source>
        <dbReference type="Pfam" id="PF00501"/>
    </source>
</evidence>
<gene>
    <name evidence="9" type="ORF">GIR22_02975</name>
</gene>
<dbReference type="EC" id="6.2.1.61" evidence="4"/>
<dbReference type="InterPro" id="IPR020845">
    <property type="entry name" value="AMP-binding_CS"/>
</dbReference>
<evidence type="ECO:0000256" key="1">
    <source>
        <dbReference type="ARBA" id="ARBA00004924"/>
    </source>
</evidence>
<keyword evidence="2" id="KW-0436">Ligase</keyword>
<dbReference type="PROSITE" id="PS00455">
    <property type="entry name" value="AMP_BINDING"/>
    <property type="match status" value="1"/>
</dbReference>
<evidence type="ECO:0000259" key="8">
    <source>
        <dbReference type="Pfam" id="PF13193"/>
    </source>
</evidence>
<dbReference type="EMBL" id="WLYI01000003">
    <property type="protein sequence ID" value="MTD18106.1"/>
    <property type="molecule type" value="Genomic_DNA"/>
</dbReference>
<evidence type="ECO:0000256" key="4">
    <source>
        <dbReference type="ARBA" id="ARBA00066647"/>
    </source>
</evidence>
<evidence type="ECO:0000259" key="6">
    <source>
        <dbReference type="Pfam" id="PF00425"/>
    </source>
</evidence>
<comment type="caution">
    <text evidence="9">The sequence shown here is derived from an EMBL/GenBank/DDBJ whole genome shotgun (WGS) entry which is preliminary data.</text>
</comment>
<feature type="domain" description="AMP-binding enzyme C-terminal" evidence="8">
    <location>
        <begin position="443"/>
        <end position="519"/>
    </location>
</feature>
<dbReference type="PANTHER" id="PTHR43767">
    <property type="entry name" value="LONG-CHAIN-FATTY-ACID--COA LIGASE"/>
    <property type="match status" value="1"/>
</dbReference>
<protein>
    <recommendedName>
        <fullName evidence="4">salicylate--[aryl-carrier protein] ligase</fullName>
        <ecNumber evidence="4">6.2.1.61</ecNumber>
    </recommendedName>
    <alternativeName>
        <fullName evidence="5">Salicylate--[aryl-carrier protein] ligase</fullName>
    </alternativeName>
</protein>
<dbReference type="InterPro" id="IPR005801">
    <property type="entry name" value="ADC_synthase"/>
</dbReference>
<evidence type="ECO:0000256" key="5">
    <source>
        <dbReference type="ARBA" id="ARBA00077773"/>
    </source>
</evidence>
<dbReference type="Gene3D" id="3.40.50.980">
    <property type="match status" value="2"/>
</dbReference>
<feature type="domain" description="AMP-dependent synthetase/ligase" evidence="7">
    <location>
        <begin position="30"/>
        <end position="392"/>
    </location>
</feature>
<dbReference type="Gene3D" id="3.60.120.10">
    <property type="entry name" value="Anthranilate synthase"/>
    <property type="match status" value="1"/>
</dbReference>
<dbReference type="InterPro" id="IPR015890">
    <property type="entry name" value="Chorismate_C"/>
</dbReference>
<sequence length="989" mass="107992">MHPLHWRDTQAQHLTQAGLWQPQSLNEHLQDWARAFGPRIALIEGDQQLSYRDFEHQVCCLAGGLADLGIHSGDRVLVQLPNGIAFARTLFALLRVGAWPILAMPAHREHEIQALCELAEPSAYIVAERFLGFDYRPMAERQLDLCPALRQLVIAGDVDNRGVPLATLHGAVREPEPVDPHSTALLLLSGGTTGTPKLIPRSHADYAYNAMASAQLCGFDRDAVYLAALPIAHNFPLACPGLIGALSTGGRVVFSRTASADEAFDLIARHRVTHTALVPPLVKLWLQAREWDHSDLSSLRLLQVGGARLSSDVAALVTPALGCALQQVFGMAEGLLCYTRLDDPQSVILNTQGRPLCAADDVRLVNTDGTSVAAGEVGELIVRGPYTISGYYRAEAHNRQVFDAEGFYHSGDLARWSADGNLVIEGRIKEQINRAGEKIAAAEIEQLLREHPQVQDAAVIALTDERLGERVCACVILHQPQPITLGALHQHFQSLGLPRHKWPDQLEILHSWPLTSVGKLDKRQLQQRFQCNAEPRQRYLECRVPISADPQALAAALAGHYLPQDLTLYEHQGEWSLGIGSIAQVRLSGTTVQLNVAGQCWSWPADDIPLALEKAAQALPFELWRAYGTATFELARRFHQLADMPSTRPLLQLDIPPLEIRVREGSALIRALQPAALNAAQSRVQELDAECARTLDQSLPRVAQVDIAHHDAARYCRQVESAVAQISRGDYQKIILSRKVPLEGRVDLVASYRAGRLANTPARSFIHHKGGFSCVGFSPETVVEVSAGGAVSTQPLAGTRALGRDADEEARLRQSLYQDPKEIAEHAVSVKLAFEELQPICEPQGLGVSEFMDISRRGSVQHLSSRLKGRLKPGCNAWHAFAALFPAVTASGIPKREAIAAIAEHEGGSRDLYSGCVMIADSDGSLDAALVLRSLFEDHGQAWVQAGAGIVSLSLPERELEETREKLASIAPHVRLLAVETQRAAEVQP</sequence>
<dbReference type="InterPro" id="IPR000873">
    <property type="entry name" value="AMP-dep_synth/lig_dom"/>
</dbReference>
<dbReference type="Gene3D" id="3.30.300.30">
    <property type="match status" value="1"/>
</dbReference>
<dbReference type="FunFam" id="3.40.50.980:FF:000003">
    <property type="entry name" value="Vibriobactin-specific 2,3-dihydroxybenzoate-AMP ligase"/>
    <property type="match status" value="1"/>
</dbReference>
<evidence type="ECO:0000313" key="10">
    <source>
        <dbReference type="Proteomes" id="UP000431485"/>
    </source>
</evidence>
<accession>A0A7X2RND1</accession>
<dbReference type="GO" id="GO:0016833">
    <property type="term" value="F:oxo-acid-lyase activity"/>
    <property type="evidence" value="ECO:0007669"/>
    <property type="project" value="InterPro"/>
</dbReference>
<dbReference type="SUPFAM" id="SSF56801">
    <property type="entry name" value="Acetyl-CoA synthetase-like"/>
    <property type="match status" value="1"/>
</dbReference>